<dbReference type="InterPro" id="IPR012677">
    <property type="entry name" value="Nucleotide-bd_a/b_plait_sf"/>
</dbReference>
<comment type="similarity">
    <text evidence="12">Belongs to the papillomaviridae E2 protein family.</text>
</comment>
<dbReference type="InterPro" id="IPR035975">
    <property type="entry name" value="E2/EBNA1_C_sf"/>
</dbReference>
<evidence type="ECO:0000259" key="15">
    <source>
        <dbReference type="Pfam" id="PF00511"/>
    </source>
</evidence>
<dbReference type="HAMAP" id="MF_04001">
    <property type="entry name" value="PPV_E2"/>
    <property type="match status" value="1"/>
</dbReference>
<dbReference type="Gene3D" id="2.170.200.10">
    <property type="entry name" value="Papillomavirus E2 early protein domain"/>
    <property type="match status" value="1"/>
</dbReference>
<keyword evidence="6 12" id="KW-1048">Host nucleus</keyword>
<dbReference type="InterPro" id="IPR036050">
    <property type="entry name" value="Regulatory_protein_E2_N"/>
</dbReference>
<evidence type="ECO:0000313" key="16">
    <source>
        <dbReference type="EMBL" id="AYA94569.1"/>
    </source>
</evidence>
<dbReference type="Gene3D" id="3.30.70.330">
    <property type="match status" value="1"/>
</dbReference>
<comment type="caution">
    <text evidence="12">Lacks conserved residue(s) required for the propagation of feature annotation.</text>
</comment>
<keyword evidence="9 12" id="KW-0238">DNA-binding</keyword>
<dbReference type="EMBL" id="MH777356">
    <property type="protein sequence ID" value="AYA94569.1"/>
    <property type="molecule type" value="Genomic_DNA"/>
</dbReference>
<comment type="similarity">
    <text evidence="2">Belongs to the papillomaviridae E8^E2C protein family.</text>
</comment>
<keyword evidence="4 12" id="KW-0244">Early protein</keyword>
<dbReference type="GO" id="GO:0006275">
    <property type="term" value="P:regulation of DNA replication"/>
    <property type="evidence" value="ECO:0007669"/>
    <property type="project" value="UniProtKB-UniRule"/>
</dbReference>
<evidence type="ECO:0000256" key="8">
    <source>
        <dbReference type="ARBA" id="ARBA00023015"/>
    </source>
</evidence>
<feature type="domain" description="Papillomavirus E2 C-terminal" evidence="15">
    <location>
        <begin position="316"/>
        <end position="387"/>
    </location>
</feature>
<comment type="subcellular location">
    <subcellularLocation>
        <location evidence="1 12">Host nucleus</location>
    </subcellularLocation>
</comment>
<feature type="cross-link" description="Glycyl lysine isopeptide (Lys-Gly) (interchain with G-Cter in SUMO)" evidence="12">
    <location>
        <position position="321"/>
    </location>
</feature>
<dbReference type="SUPFAM" id="SSF51332">
    <property type="entry name" value="E2 regulatory, transactivation domain"/>
    <property type="match status" value="1"/>
</dbReference>
<evidence type="ECO:0000256" key="6">
    <source>
        <dbReference type="ARBA" id="ARBA00022562"/>
    </source>
</evidence>
<comment type="PTM">
    <text evidence="12">Phosphorylated.</text>
</comment>
<dbReference type="GO" id="GO:0042025">
    <property type="term" value="C:host cell nucleus"/>
    <property type="evidence" value="ECO:0007669"/>
    <property type="project" value="UniProtKB-SubCell"/>
</dbReference>
<keyword evidence="8 12" id="KW-0805">Transcription regulation</keyword>
<keyword evidence="5 12" id="KW-0597">Phosphoprotein</keyword>
<dbReference type="Pfam" id="PF00508">
    <property type="entry name" value="PPV_E2_N"/>
    <property type="match status" value="1"/>
</dbReference>
<keyword evidence="3 12" id="KW-0678">Repressor</keyword>
<evidence type="ECO:0000256" key="7">
    <source>
        <dbReference type="ARBA" id="ARBA00022705"/>
    </source>
</evidence>
<evidence type="ECO:0000256" key="1">
    <source>
        <dbReference type="ARBA" id="ARBA00004147"/>
    </source>
</evidence>
<dbReference type="InterPro" id="IPR042504">
    <property type="entry name" value="Regulatory_protein_E2_N_2"/>
</dbReference>
<sequence length="391" mass="44457">MNQADLTKRFDVLQERLMELYEAGENTLAAQIEHWTIIRKQYVTMYYARKEGYKNLGLQPLPTLQIAEYKAKEAIHQLLLLQSLAKSSFAMEEWTLSDTSAETTLTPPRNTFKKDAYIVDVWFDHNPANSFPYTNWNRIYYQDTADKWHVAEGKADVNGLYFDDYTNERQYFVVFAPDVDRYSTTGEWTVKFKNETISSVTSSQRPSSTISVQGHVSSSRDTTKDTVDSSKTSSSRRDKGKEGSPSTTTPSTPELRRRRRRGREQRESPYRRGPKRVRATSSTAVSAGEVGRGSTSVPRGGLTRIERLAADARDPPVIILKGGANLLKCWRNRNNNSNLCLQMSTVFRWAGQDSGNRMLIAFRNFNQRTHFLNSVNLPRGCSFALGSLESL</sequence>
<reference evidence="16" key="1">
    <citation type="journal article" date="2018" name="Nat. Med.">
        <title>Expanded skin virome in DOCK8-deficient patients.</title>
        <authorList>
            <consortium name="NISC Comparative Sequencing Program"/>
            <person name="Tirosh O."/>
            <person name="Conlan S."/>
            <person name="Deming C."/>
            <person name="Lee-Lin S.Q."/>
            <person name="Huang X."/>
            <person name="Su H.C."/>
            <person name="Freeman A.F."/>
            <person name="Segre J.A."/>
            <person name="Kong H.H."/>
        </authorList>
    </citation>
    <scope>NUCLEOTIDE SEQUENCE</scope>
    <source>
        <strain evidence="16">HPV-mSK_217</strain>
    </source>
</reference>
<evidence type="ECO:0000256" key="13">
    <source>
        <dbReference type="SAM" id="MobiDB-lite"/>
    </source>
</evidence>
<comment type="function">
    <text evidence="12">Plays a role in the initiation of viral DNA replication. A dimer of E2 interacts with a dimer of E1 in order to improve specificity of E1 DNA binding activity. Once the complex recognizes and binds DNA at specific sites, the E2 dimer is removed from DNA. E2 also regulates viral transcription through binding to the E2RE response element (5'-ACCNNNNNNGGT-3') present in multiple copies in the regulatory regions of the viral genome. Activates or represses transcription depending on E2RE's position with regards to proximal promoter elements including the TATA-box. Repression occurs by sterically hindering the assembly of the transcription initiation complex.</text>
</comment>
<keyword evidence="7 12" id="KW-0235">DNA replication</keyword>
<dbReference type="InterPro" id="IPR033668">
    <property type="entry name" value="Reg_prot_E2"/>
</dbReference>
<evidence type="ECO:0000256" key="2">
    <source>
        <dbReference type="ARBA" id="ARBA00007794"/>
    </source>
</evidence>
<evidence type="ECO:0000256" key="11">
    <source>
        <dbReference type="ARBA" id="ARBA00023163"/>
    </source>
</evidence>
<dbReference type="InterPro" id="IPR042503">
    <property type="entry name" value="Regulatory_protein_E2_N_1"/>
</dbReference>
<accession>A0A385PKH6</accession>
<evidence type="ECO:0000256" key="4">
    <source>
        <dbReference type="ARBA" id="ARBA00022518"/>
    </source>
</evidence>
<dbReference type="Gene3D" id="1.10.287.30">
    <property type="entry name" value="E2 (early) protein, N terminal domain, subdomain 1"/>
    <property type="match status" value="1"/>
</dbReference>
<feature type="domain" description="Papillomavirus E2 N-terminal" evidence="14">
    <location>
        <begin position="5"/>
        <end position="200"/>
    </location>
</feature>
<dbReference type="GO" id="GO:0039693">
    <property type="term" value="P:viral DNA genome replication"/>
    <property type="evidence" value="ECO:0007669"/>
    <property type="project" value="UniProtKB-UniRule"/>
</dbReference>
<dbReference type="SUPFAM" id="SSF54957">
    <property type="entry name" value="Viral DNA-binding domain"/>
    <property type="match status" value="1"/>
</dbReference>
<gene>
    <name evidence="12" type="primary">E2</name>
</gene>
<dbReference type="InterPro" id="IPR000427">
    <property type="entry name" value="Papillomavirus_E2_C"/>
</dbReference>
<keyword evidence="10 12" id="KW-0010">Activator</keyword>
<evidence type="ECO:0000256" key="10">
    <source>
        <dbReference type="ARBA" id="ARBA00023159"/>
    </source>
</evidence>
<dbReference type="GO" id="GO:0000166">
    <property type="term" value="F:nucleotide binding"/>
    <property type="evidence" value="ECO:0007669"/>
    <property type="project" value="UniProtKB-UniRule"/>
</dbReference>
<dbReference type="GO" id="GO:0003677">
    <property type="term" value="F:DNA binding"/>
    <property type="evidence" value="ECO:0007669"/>
    <property type="project" value="UniProtKB-UniRule"/>
</dbReference>
<dbReference type="GO" id="GO:0006260">
    <property type="term" value="P:DNA replication"/>
    <property type="evidence" value="ECO:0007669"/>
    <property type="project" value="UniProtKB-KW"/>
</dbReference>
<dbReference type="InterPro" id="IPR001866">
    <property type="entry name" value="PPV_E2_N"/>
</dbReference>
<evidence type="ECO:0000259" key="14">
    <source>
        <dbReference type="Pfam" id="PF00508"/>
    </source>
</evidence>
<feature type="compositionally biased region" description="Low complexity" evidence="13">
    <location>
        <begin position="197"/>
        <end position="220"/>
    </location>
</feature>
<evidence type="ECO:0000256" key="3">
    <source>
        <dbReference type="ARBA" id="ARBA00022491"/>
    </source>
</evidence>
<dbReference type="GO" id="GO:0003700">
    <property type="term" value="F:DNA-binding transcription factor activity"/>
    <property type="evidence" value="ECO:0007669"/>
    <property type="project" value="UniProtKB-UniRule"/>
</dbReference>
<dbReference type="Pfam" id="PF00511">
    <property type="entry name" value="PPV_E2_C"/>
    <property type="match status" value="1"/>
</dbReference>
<comment type="PTM">
    <text evidence="12">Sumoylation plays a regulatory role in E2 transcriptional activity.</text>
</comment>
<feature type="region of interest" description="Disordered" evidence="13">
    <location>
        <begin position="197"/>
        <end position="299"/>
    </location>
</feature>
<proteinExistence type="inferred from homology"/>
<keyword evidence="12" id="KW-0832">Ubl conjugation</keyword>
<feature type="region of interest" description="DNA-binding domain" evidence="12">
    <location>
        <begin position="314"/>
        <end position="391"/>
    </location>
</feature>
<keyword evidence="11 12" id="KW-0804">Transcription</keyword>
<evidence type="ECO:0000256" key="9">
    <source>
        <dbReference type="ARBA" id="ARBA00023125"/>
    </source>
</evidence>
<feature type="compositionally biased region" description="Low complexity" evidence="13">
    <location>
        <begin position="243"/>
        <end position="253"/>
    </location>
</feature>
<name>A0A385PKH6_9PAPI</name>
<organism evidence="16">
    <name type="scientific">Human papillomavirus</name>
    <dbReference type="NCBI Taxonomy" id="10566"/>
    <lineage>
        <taxon>Viruses</taxon>
        <taxon>Monodnaviria</taxon>
        <taxon>Shotokuvirae</taxon>
        <taxon>Cossaviricota</taxon>
        <taxon>Papovaviricetes</taxon>
        <taxon>Zurhausenvirales</taxon>
        <taxon>Papillomaviridae</taxon>
    </lineage>
</organism>
<dbReference type="GO" id="GO:0006351">
    <property type="term" value="P:DNA-templated transcription"/>
    <property type="evidence" value="ECO:0007669"/>
    <property type="project" value="UniProtKB-UniRule"/>
</dbReference>
<keyword evidence="12" id="KW-1017">Isopeptide bond</keyword>
<comment type="subunit">
    <text evidence="12">Binds DNA as homodimer. Interacts with protein E1; this interaction greatly increases E1 DNA-binding activity. Interacts with protein L1; this interaction enhances E2-dependent replication and transcription activation. Interacts with protein L2; this interaction inhibits E2 transcriptional activity but not DNA replication function E2. Interacts with protein E7; this interaction inhibits E7 oncogenic activity. Interacts with host TAF1; this interaction modulates E2-dependent transcriptional regulation. Interacts with host BRD4; this interaction mediates E2 transcriptional activation function. Additionally, the interaction with host BRD4 on mitotic chromosomes mediates tethering of the viral genome. Interacts with host TOPBP1; this interaction is required for optimal viral DNA replication.</text>
</comment>
<evidence type="ECO:0000256" key="5">
    <source>
        <dbReference type="ARBA" id="ARBA00022553"/>
    </source>
</evidence>
<evidence type="ECO:0000256" key="12">
    <source>
        <dbReference type="HAMAP-Rule" id="MF_04001"/>
    </source>
</evidence>
<protein>
    <recommendedName>
        <fullName evidence="12">Regulatory protein E2</fullName>
    </recommendedName>
</protein>